<proteinExistence type="predicted"/>
<protein>
    <submittedName>
        <fullName evidence="1">Uncharacterized protein</fullName>
    </submittedName>
</protein>
<dbReference type="Proteomes" id="UP000306416">
    <property type="component" value="Unassembled WGS sequence"/>
</dbReference>
<evidence type="ECO:0000313" key="1">
    <source>
        <dbReference type="EMBL" id="TGU70575.1"/>
    </source>
</evidence>
<comment type="caution">
    <text evidence="1">The sequence shown here is derived from an EMBL/GenBank/DDBJ whole genome shotgun (WGS) entry which is preliminary data.</text>
</comment>
<dbReference type="AlphaFoldDB" id="A0A4S1CB54"/>
<dbReference type="InterPro" id="IPR045750">
    <property type="entry name" value="DUF6178"/>
</dbReference>
<sequence>MTDKNHAVAVRLSEADFQALSLQQKTQYLKTRSSKEKMDLIIADSDARRLAASLESQEFFWLIKEVGEVDALELLRLASAEQSVFILDMELWDGWTFSEDRACHWLTYFMEGGEPRVHELLKHLDFELLQLLLSREIIVGGGIGDQDNDEERLADYDHTFDGVFMVTFKNPQHSQLIGSFLSMLIKLDNPLYTALMEGVKGDIDLELEEQCQRFRTGRLQDLGFPPLDEALSIYARVHPDHFQLDGGKQLVSAGEGGHLIPVAADEGTLFARALNRAGSEIVYQELNYLVNSALVAEGEAFHEPESMLAVMHRVCGYLNIALEKVAAGDEEVAVRILVEEELKRLFQLGYSIVLQLKFAGRDVESEDYATAKLLAGLKTKRPRYYRGLDEDGIDGYREFRDTGDVQRVAEFIKAHH</sequence>
<dbReference type="Pfam" id="PF19676">
    <property type="entry name" value="DUF6178"/>
    <property type="match status" value="1"/>
</dbReference>
<dbReference type="RefSeq" id="WP_135871731.1">
    <property type="nucleotide sequence ID" value="NZ_SRSC01000004.1"/>
</dbReference>
<organism evidence="1 2">
    <name type="scientific">Geomonas terrae</name>
    <dbReference type="NCBI Taxonomy" id="2562681"/>
    <lineage>
        <taxon>Bacteria</taxon>
        <taxon>Pseudomonadati</taxon>
        <taxon>Thermodesulfobacteriota</taxon>
        <taxon>Desulfuromonadia</taxon>
        <taxon>Geobacterales</taxon>
        <taxon>Geobacteraceae</taxon>
        <taxon>Geomonas</taxon>
    </lineage>
</organism>
<keyword evidence="2" id="KW-1185">Reference proteome</keyword>
<gene>
    <name evidence="1" type="ORF">E4633_16360</name>
</gene>
<name>A0A4S1CB54_9BACT</name>
<accession>A0A4S1CB54</accession>
<evidence type="ECO:0000313" key="2">
    <source>
        <dbReference type="Proteomes" id="UP000306416"/>
    </source>
</evidence>
<reference evidence="1 2" key="1">
    <citation type="submission" date="2019-04" db="EMBL/GenBank/DDBJ databases">
        <title>Geobacter oryzae sp. nov., ferric-reducing bacteria isolated from paddy soil.</title>
        <authorList>
            <person name="Xu Z."/>
            <person name="Masuda Y."/>
            <person name="Itoh H."/>
            <person name="Senoo K."/>
        </authorList>
    </citation>
    <scope>NUCLEOTIDE SEQUENCE [LARGE SCALE GENOMIC DNA]</scope>
    <source>
        <strain evidence="1 2">Red111</strain>
    </source>
</reference>
<dbReference type="EMBL" id="SRSC01000004">
    <property type="protein sequence ID" value="TGU70575.1"/>
    <property type="molecule type" value="Genomic_DNA"/>
</dbReference>